<organism evidence="11 12">
    <name type="scientific">Butyrivibrio proteoclasticus (strain ATCC 51982 / DSM 14932 / B316)</name>
    <name type="common">Clostridium proteoclasticum</name>
    <dbReference type="NCBI Taxonomy" id="515622"/>
    <lineage>
        <taxon>Bacteria</taxon>
        <taxon>Bacillati</taxon>
        <taxon>Bacillota</taxon>
        <taxon>Clostridia</taxon>
        <taxon>Lachnospirales</taxon>
        <taxon>Lachnospiraceae</taxon>
        <taxon>Butyrivibrio</taxon>
    </lineage>
</organism>
<dbReference type="GO" id="GO:0015192">
    <property type="term" value="F:L-phenylalanine transmembrane transporter activity"/>
    <property type="evidence" value="ECO:0007669"/>
    <property type="project" value="TreeGrafter"/>
</dbReference>
<evidence type="ECO:0000256" key="2">
    <source>
        <dbReference type="ARBA" id="ARBA00022448"/>
    </source>
</evidence>
<dbReference type="InterPro" id="IPR052157">
    <property type="entry name" value="BCAA_transport_permease"/>
</dbReference>
<evidence type="ECO:0000313" key="12">
    <source>
        <dbReference type="Proteomes" id="UP000001299"/>
    </source>
</evidence>
<dbReference type="GO" id="GO:1903806">
    <property type="term" value="P:L-isoleucine import across plasma membrane"/>
    <property type="evidence" value="ECO:0007669"/>
    <property type="project" value="TreeGrafter"/>
</dbReference>
<name>E0RYK2_BUTPB</name>
<feature type="transmembrane region" description="Helical" evidence="10">
    <location>
        <begin position="269"/>
        <end position="288"/>
    </location>
</feature>
<feature type="transmembrane region" description="Helical" evidence="10">
    <location>
        <begin position="94"/>
        <end position="119"/>
    </location>
</feature>
<evidence type="ECO:0000256" key="1">
    <source>
        <dbReference type="ARBA" id="ARBA00004651"/>
    </source>
</evidence>
<evidence type="ECO:0000313" key="11">
    <source>
        <dbReference type="EMBL" id="ADL33083.1"/>
    </source>
</evidence>
<dbReference type="CDD" id="cd06582">
    <property type="entry name" value="TM_PBP1_LivH_like"/>
    <property type="match status" value="1"/>
</dbReference>
<feature type="transmembrane region" description="Helical" evidence="10">
    <location>
        <begin position="139"/>
        <end position="162"/>
    </location>
</feature>
<dbReference type="eggNOG" id="COG0559">
    <property type="taxonomic scope" value="Bacteria"/>
</dbReference>
<dbReference type="KEGG" id="bpb:bpr_I0335"/>
<proteinExistence type="inferred from homology"/>
<dbReference type="STRING" id="515622.bpr_I0335"/>
<keyword evidence="2" id="KW-0813">Transport</keyword>
<dbReference type="GO" id="GO:0005304">
    <property type="term" value="F:L-valine transmembrane transporter activity"/>
    <property type="evidence" value="ECO:0007669"/>
    <property type="project" value="TreeGrafter"/>
</dbReference>
<dbReference type="InterPro" id="IPR001851">
    <property type="entry name" value="ABC_transp_permease"/>
</dbReference>
<feature type="transmembrane region" description="Helical" evidence="10">
    <location>
        <begin position="229"/>
        <end position="257"/>
    </location>
</feature>
<sequence length="295" mass="30597">MSSFLTYFISGLSLGSIYAIIALGYTMVYGIAKMLNFAHGDFIMVGCYIIFSVSGALSGNSLVGILVAIVLCTLLGITTEFVAYRPLRGATSPLAVLITAIGVSYFLENVALLIFGADIKSFTSVIKWEGLTFADGNLRIQGVTIITIVISIIVLIVLEAFINKTKQGQAMLAVAEDKGAAALMGINVNKTIMLTFAIGSALAAVAGALLCSAYPSLSPYTGAMPGIKAFVAAVLGGIGSIPGAMIGGLVLGIVEILSKTYISSQLSDAIVFGILVIVLLVKPTGILGKKIQEKV</sequence>
<gene>
    <name evidence="11" type="primary">livH</name>
    <name evidence="11" type="ordered locus">bpr_I0335</name>
</gene>
<evidence type="ECO:0000256" key="3">
    <source>
        <dbReference type="ARBA" id="ARBA00022475"/>
    </source>
</evidence>
<dbReference type="GO" id="GO:0005886">
    <property type="term" value="C:plasma membrane"/>
    <property type="evidence" value="ECO:0007669"/>
    <property type="project" value="UniProtKB-SubCell"/>
</dbReference>
<feature type="transmembrane region" description="Helical" evidence="10">
    <location>
        <begin position="192"/>
        <end position="217"/>
    </location>
</feature>
<keyword evidence="3" id="KW-1003">Cell membrane</keyword>
<feature type="transmembrane region" description="Helical" evidence="10">
    <location>
        <begin position="37"/>
        <end position="57"/>
    </location>
</feature>
<evidence type="ECO:0000256" key="8">
    <source>
        <dbReference type="ARBA" id="ARBA00023136"/>
    </source>
</evidence>
<keyword evidence="6" id="KW-0029">Amino-acid transport</keyword>
<feature type="transmembrane region" description="Helical" evidence="10">
    <location>
        <begin position="6"/>
        <end position="25"/>
    </location>
</feature>
<evidence type="ECO:0000256" key="10">
    <source>
        <dbReference type="SAM" id="Phobius"/>
    </source>
</evidence>
<protein>
    <submittedName>
        <fullName evidence="11">Branched-chain amino acid ABC transporter permease protein LivH</fullName>
    </submittedName>
</protein>
<reference evidence="11 12" key="1">
    <citation type="journal article" date="2010" name="PLoS ONE">
        <title>The glycobiome of the rumen bacterium Butyrivibrio proteoclasticus B316(T) highlights adaptation to a polysaccharide-rich environment.</title>
        <authorList>
            <person name="Kelly W.J."/>
            <person name="Leahy S.C."/>
            <person name="Altermann E."/>
            <person name="Yeoman C.J."/>
            <person name="Dunne J.C."/>
            <person name="Kong Z."/>
            <person name="Pacheco D.M."/>
            <person name="Li D."/>
            <person name="Noel S.J."/>
            <person name="Moon C.D."/>
            <person name="Cookson A.L."/>
            <person name="Attwood G.T."/>
        </authorList>
    </citation>
    <scope>NUCLEOTIDE SEQUENCE [LARGE SCALE GENOMIC DNA]</scope>
    <source>
        <strain evidence="12">ATCC 51982 / DSM 14932 / B316</strain>
    </source>
</reference>
<keyword evidence="5 10" id="KW-0812">Transmembrane</keyword>
<dbReference type="EMBL" id="CP001810">
    <property type="protein sequence ID" value="ADL33083.1"/>
    <property type="molecule type" value="Genomic_DNA"/>
</dbReference>
<evidence type="ECO:0000256" key="7">
    <source>
        <dbReference type="ARBA" id="ARBA00022989"/>
    </source>
</evidence>
<dbReference type="GO" id="GO:0015188">
    <property type="term" value="F:L-isoleucine transmembrane transporter activity"/>
    <property type="evidence" value="ECO:0007669"/>
    <property type="project" value="TreeGrafter"/>
</dbReference>
<accession>E0RYK2</accession>
<evidence type="ECO:0000256" key="4">
    <source>
        <dbReference type="ARBA" id="ARBA00022519"/>
    </source>
</evidence>
<comment type="subcellular location">
    <subcellularLocation>
        <location evidence="1">Cell membrane</location>
        <topology evidence="1">Multi-pass membrane protein</topology>
    </subcellularLocation>
</comment>
<evidence type="ECO:0000256" key="5">
    <source>
        <dbReference type="ARBA" id="ARBA00022692"/>
    </source>
</evidence>
<dbReference type="AlphaFoldDB" id="E0RYK2"/>
<dbReference type="PANTHER" id="PTHR11795">
    <property type="entry name" value="BRANCHED-CHAIN AMINO ACID TRANSPORT SYSTEM PERMEASE PROTEIN LIVH"/>
    <property type="match status" value="1"/>
</dbReference>
<dbReference type="PANTHER" id="PTHR11795:SF371">
    <property type="entry name" value="HIGH-AFFINITY BRANCHED-CHAIN AMINO ACID TRANSPORT SYSTEM PERMEASE PROTEIN LIVH"/>
    <property type="match status" value="1"/>
</dbReference>
<dbReference type="HOGENOM" id="CLU_039929_3_0_9"/>
<dbReference type="GO" id="GO:0015190">
    <property type="term" value="F:L-leucine transmembrane transporter activity"/>
    <property type="evidence" value="ECO:0007669"/>
    <property type="project" value="TreeGrafter"/>
</dbReference>
<feature type="transmembrane region" description="Helical" evidence="10">
    <location>
        <begin position="63"/>
        <end position="82"/>
    </location>
</feature>
<keyword evidence="4" id="KW-0997">Cell inner membrane</keyword>
<keyword evidence="8 10" id="KW-0472">Membrane</keyword>
<keyword evidence="12" id="KW-1185">Reference proteome</keyword>
<dbReference type="Pfam" id="PF02653">
    <property type="entry name" value="BPD_transp_2"/>
    <property type="match status" value="1"/>
</dbReference>
<comment type="similarity">
    <text evidence="9">Belongs to the binding-protein-dependent transport system permease family. LivHM subfamily.</text>
</comment>
<evidence type="ECO:0000256" key="9">
    <source>
        <dbReference type="ARBA" id="ARBA00037998"/>
    </source>
</evidence>
<dbReference type="RefSeq" id="WP_013279740.1">
    <property type="nucleotide sequence ID" value="NC_014387.1"/>
</dbReference>
<dbReference type="Proteomes" id="UP000001299">
    <property type="component" value="Chromosome 1"/>
</dbReference>
<dbReference type="GO" id="GO:0042941">
    <property type="term" value="P:D-alanine transmembrane transport"/>
    <property type="evidence" value="ECO:0007669"/>
    <property type="project" value="TreeGrafter"/>
</dbReference>
<dbReference type="GO" id="GO:0015808">
    <property type="term" value="P:L-alanine transport"/>
    <property type="evidence" value="ECO:0007669"/>
    <property type="project" value="TreeGrafter"/>
</dbReference>
<evidence type="ECO:0000256" key="6">
    <source>
        <dbReference type="ARBA" id="ARBA00022970"/>
    </source>
</evidence>
<keyword evidence="7 10" id="KW-1133">Transmembrane helix</keyword>